<dbReference type="Gene3D" id="1.10.150.120">
    <property type="entry name" value="[2Fe-2S]-binding domain"/>
    <property type="match status" value="1"/>
</dbReference>
<comment type="pathway">
    <text evidence="6">Alkaloid degradation; nicotine degradation.</text>
</comment>
<dbReference type="InterPro" id="IPR036010">
    <property type="entry name" value="2Fe-2S_ferredoxin-like_sf"/>
</dbReference>
<dbReference type="SUPFAM" id="SSF47741">
    <property type="entry name" value="CO dehydrogenase ISP C-domain like"/>
    <property type="match status" value="1"/>
</dbReference>
<dbReference type="InterPro" id="IPR012675">
    <property type="entry name" value="Beta-grasp_dom_sf"/>
</dbReference>
<evidence type="ECO:0000256" key="4">
    <source>
        <dbReference type="ARBA" id="ARBA00023004"/>
    </source>
</evidence>
<dbReference type="InterPro" id="IPR006058">
    <property type="entry name" value="2Fe2S_fd_BS"/>
</dbReference>
<evidence type="ECO:0000313" key="10">
    <source>
        <dbReference type="Proteomes" id="UP000037269"/>
    </source>
</evidence>
<dbReference type="Proteomes" id="UP000037269">
    <property type="component" value="Unassembled WGS sequence"/>
</dbReference>
<dbReference type="CDD" id="cd00207">
    <property type="entry name" value="fer2"/>
    <property type="match status" value="1"/>
</dbReference>
<dbReference type="FunFam" id="1.10.150.120:FF:000003">
    <property type="entry name" value="Carbon monoxide dehydrogenase, small subunit"/>
    <property type="match status" value="1"/>
</dbReference>
<dbReference type="SUPFAM" id="SSF54292">
    <property type="entry name" value="2Fe-2S ferredoxin-like"/>
    <property type="match status" value="1"/>
</dbReference>
<dbReference type="GO" id="GO:0046872">
    <property type="term" value="F:metal ion binding"/>
    <property type="evidence" value="ECO:0007669"/>
    <property type="project" value="UniProtKB-KW"/>
</dbReference>
<evidence type="ECO:0000256" key="1">
    <source>
        <dbReference type="ARBA" id="ARBA00022714"/>
    </source>
</evidence>
<dbReference type="AlphaFoldDB" id="A0A0M0H5F7"/>
<evidence type="ECO:0000256" key="5">
    <source>
        <dbReference type="ARBA" id="ARBA00023014"/>
    </source>
</evidence>
<dbReference type="InterPro" id="IPR002888">
    <property type="entry name" value="2Fe-2S-bd"/>
</dbReference>
<evidence type="ECO:0000256" key="6">
    <source>
        <dbReference type="ARBA" id="ARBA00060707"/>
    </source>
</evidence>
<dbReference type="GeneID" id="42307343"/>
<dbReference type="GO" id="GO:0016491">
    <property type="term" value="F:oxidoreductase activity"/>
    <property type="evidence" value="ECO:0007669"/>
    <property type="project" value="UniProtKB-KW"/>
</dbReference>
<keyword evidence="5" id="KW-0411">Iron-sulfur</keyword>
<reference evidence="9 11" key="2">
    <citation type="submission" date="2016-10" db="EMBL/GenBank/DDBJ databases">
        <authorList>
            <person name="de Groot N.N."/>
        </authorList>
    </citation>
    <scope>NUCLEOTIDE SEQUENCE [LARGE SCALE GENOMIC DNA]</scope>
    <source>
        <strain evidence="9 11">DSM 2895</strain>
    </source>
</reference>
<keyword evidence="3" id="KW-0560">Oxidoreductase</keyword>
<sequence length="176" mass="19135">MADSSMTTKTSKADASKLRSITITINGKEHTVWVEPRMLLSDVIRDEIGLTGTHVGCEHGICGACTIIVDGRPARSCLMFAVQADGVQILTVEGLAGEDGSLHPLQEAFWEKHGLQCGFCTPGMLMSAYHFLEEHPNPSREEIRDGISGNLCRCTGYQSIVDAVEEAARVMRQGKE</sequence>
<dbReference type="EMBL" id="LGUG01000004">
    <property type="protein sequence ID" value="KON97333.1"/>
    <property type="molecule type" value="Genomic_DNA"/>
</dbReference>
<dbReference type="STRING" id="47500.AF333_19510"/>
<dbReference type="PATRIC" id="fig|47500.9.peg.5535"/>
<evidence type="ECO:0000313" key="11">
    <source>
        <dbReference type="Proteomes" id="UP000182836"/>
    </source>
</evidence>
<keyword evidence="2" id="KW-0479">Metal-binding</keyword>
<evidence type="ECO:0000259" key="7">
    <source>
        <dbReference type="PROSITE" id="PS51085"/>
    </source>
</evidence>
<dbReference type="PANTHER" id="PTHR44379">
    <property type="entry name" value="OXIDOREDUCTASE WITH IRON-SULFUR SUBUNIT"/>
    <property type="match status" value="1"/>
</dbReference>
<dbReference type="PROSITE" id="PS00197">
    <property type="entry name" value="2FE2S_FER_1"/>
    <property type="match status" value="1"/>
</dbReference>
<reference evidence="8 10" key="1">
    <citation type="submission" date="2015-07" db="EMBL/GenBank/DDBJ databases">
        <title>Fjat-14205 dsm 2895.</title>
        <authorList>
            <person name="Liu B."/>
            <person name="Wang J."/>
            <person name="Zhu Y."/>
            <person name="Liu G."/>
            <person name="Chen Q."/>
            <person name="Chen Z."/>
            <person name="Lan J."/>
            <person name="Che J."/>
            <person name="Ge C."/>
            <person name="Shi H."/>
            <person name="Pan Z."/>
            <person name="Liu X."/>
        </authorList>
    </citation>
    <scope>NUCLEOTIDE SEQUENCE [LARGE SCALE GENOMIC DNA]</scope>
    <source>
        <strain evidence="8 10">DSM 2895</strain>
    </source>
</reference>
<evidence type="ECO:0000313" key="8">
    <source>
        <dbReference type="EMBL" id="KON97333.1"/>
    </source>
</evidence>
<dbReference type="InterPro" id="IPR001041">
    <property type="entry name" value="2Fe-2S_ferredoxin-type"/>
</dbReference>
<evidence type="ECO:0000256" key="3">
    <source>
        <dbReference type="ARBA" id="ARBA00023002"/>
    </source>
</evidence>
<dbReference type="Gene3D" id="3.10.20.30">
    <property type="match status" value="1"/>
</dbReference>
<dbReference type="Proteomes" id="UP000182836">
    <property type="component" value="Unassembled WGS sequence"/>
</dbReference>
<evidence type="ECO:0000313" key="9">
    <source>
        <dbReference type="EMBL" id="SDJ01455.1"/>
    </source>
</evidence>
<organism evidence="8 10">
    <name type="scientific">Aneurinibacillus migulanus</name>
    <name type="common">Bacillus migulanus</name>
    <dbReference type="NCBI Taxonomy" id="47500"/>
    <lineage>
        <taxon>Bacteria</taxon>
        <taxon>Bacillati</taxon>
        <taxon>Bacillota</taxon>
        <taxon>Bacilli</taxon>
        <taxon>Bacillales</taxon>
        <taxon>Paenibacillaceae</taxon>
        <taxon>Aneurinibacillus group</taxon>
        <taxon>Aneurinibacillus</taxon>
    </lineage>
</organism>
<dbReference type="GO" id="GO:0051537">
    <property type="term" value="F:2 iron, 2 sulfur cluster binding"/>
    <property type="evidence" value="ECO:0007669"/>
    <property type="project" value="UniProtKB-KW"/>
</dbReference>
<dbReference type="PANTHER" id="PTHR44379:SF5">
    <property type="entry name" value="OXIDOREDUCTASE WITH IRON-SULFUR SUBUNIT"/>
    <property type="match status" value="1"/>
</dbReference>
<dbReference type="Pfam" id="PF00111">
    <property type="entry name" value="Fer2"/>
    <property type="match status" value="1"/>
</dbReference>
<keyword evidence="1" id="KW-0001">2Fe-2S</keyword>
<dbReference type="InterPro" id="IPR036884">
    <property type="entry name" value="2Fe-2S-bd_dom_sf"/>
</dbReference>
<protein>
    <submittedName>
        <fullName evidence="8">(2Fe-2S)-binding protein</fullName>
    </submittedName>
    <submittedName>
        <fullName evidence="9">Carbon-monoxide dehydrogenase small subunit</fullName>
    </submittedName>
</protein>
<evidence type="ECO:0000256" key="2">
    <source>
        <dbReference type="ARBA" id="ARBA00022723"/>
    </source>
</evidence>
<proteinExistence type="predicted"/>
<accession>A0A0M0H5F7</accession>
<feature type="domain" description="2Fe-2S ferredoxin-type" evidence="7">
    <location>
        <begin position="19"/>
        <end position="95"/>
    </location>
</feature>
<keyword evidence="4" id="KW-0408">Iron</keyword>
<dbReference type="PROSITE" id="PS51085">
    <property type="entry name" value="2FE2S_FER_2"/>
    <property type="match status" value="1"/>
</dbReference>
<dbReference type="Pfam" id="PF01799">
    <property type="entry name" value="Fer2_2"/>
    <property type="match status" value="1"/>
</dbReference>
<dbReference type="FunFam" id="3.10.20.30:FF:000020">
    <property type="entry name" value="Xanthine dehydrogenase iron-sulfur subunit"/>
    <property type="match status" value="1"/>
</dbReference>
<dbReference type="EMBL" id="FNED01000010">
    <property type="protein sequence ID" value="SDJ01455.1"/>
    <property type="molecule type" value="Genomic_DNA"/>
</dbReference>
<dbReference type="InterPro" id="IPR051452">
    <property type="entry name" value="Diverse_Oxidoreductases"/>
</dbReference>
<dbReference type="RefSeq" id="WP_043064785.1">
    <property type="nucleotide sequence ID" value="NZ_BJOA01000231.1"/>
</dbReference>
<gene>
    <name evidence="8" type="ORF">AF333_19510</name>
    <name evidence="9" type="ORF">SAMN04487909_110129</name>
</gene>
<keyword evidence="10" id="KW-1185">Reference proteome</keyword>
<name>A0A0M0H5F7_ANEMI</name>